<dbReference type="EMBL" id="CM041544">
    <property type="protein sequence ID" value="KAI3363359.1"/>
    <property type="molecule type" value="Genomic_DNA"/>
</dbReference>
<reference evidence="1" key="1">
    <citation type="submission" date="2022-04" db="EMBL/GenBank/DDBJ databases">
        <title>Jade perch genome.</title>
        <authorList>
            <person name="Chao B."/>
        </authorList>
    </citation>
    <scope>NUCLEOTIDE SEQUENCE</scope>
    <source>
        <strain evidence="1">CB-2022</strain>
    </source>
</reference>
<name>A0ACB8W6K7_9TELE</name>
<dbReference type="Proteomes" id="UP000831701">
    <property type="component" value="Chromosome 14"/>
</dbReference>
<evidence type="ECO:0000313" key="1">
    <source>
        <dbReference type="EMBL" id="KAI3363359.1"/>
    </source>
</evidence>
<protein>
    <submittedName>
        <fullName evidence="1">Uncharacterized protein</fullName>
    </submittedName>
</protein>
<keyword evidence="2" id="KW-1185">Reference proteome</keyword>
<proteinExistence type="predicted"/>
<evidence type="ECO:0000313" key="2">
    <source>
        <dbReference type="Proteomes" id="UP000831701"/>
    </source>
</evidence>
<organism evidence="1 2">
    <name type="scientific">Scortum barcoo</name>
    <name type="common">barcoo grunter</name>
    <dbReference type="NCBI Taxonomy" id="214431"/>
    <lineage>
        <taxon>Eukaryota</taxon>
        <taxon>Metazoa</taxon>
        <taxon>Chordata</taxon>
        <taxon>Craniata</taxon>
        <taxon>Vertebrata</taxon>
        <taxon>Euteleostomi</taxon>
        <taxon>Actinopterygii</taxon>
        <taxon>Neopterygii</taxon>
        <taxon>Teleostei</taxon>
        <taxon>Neoteleostei</taxon>
        <taxon>Acanthomorphata</taxon>
        <taxon>Eupercaria</taxon>
        <taxon>Centrarchiformes</taxon>
        <taxon>Terapontoidei</taxon>
        <taxon>Terapontidae</taxon>
        <taxon>Scortum</taxon>
    </lineage>
</organism>
<gene>
    <name evidence="1" type="ORF">L3Q82_011565</name>
</gene>
<sequence length="1144" mass="126754">MATLVANRAMDVNGLAAAARTHTQAVTRNYISQPRLTYSTVSGVNGPLVILDNVKFPRYAEIVHLTLPDGTKRSGQVLEVIGSKAVVQVFEGTSGIDAKKTACEFTGDILRTPVSEDMLGRVFNGSGKPIDRGPSVLAEDYLDIMGSFPPSEVTFHVPIARVLFQGLGRRGSLPRLLPKPHCTGPSWTFLRVVSLLEGGPTPPFRAEPGRVPWAKTRPPGARLRAPTPGLAPGWGPGQPINPQCRIYPEEMIQTGISAIDGMNSIARGQKIPIFSAAGLPHNEIAAQICRQAGLVQKSKDVMDYSAENFAIVFAAMGVNMETARFFKSDFEENGSMDNVCLFLNLANDPTIERIITPRLALTSAEYLAYQCEKHVLVILTDMSSYAEALREVSAAREEVPGRRGFPGYMYTDLATIYERAGRVEGRNGSITQIPILTMPNDDITHPIPDLTGYITEGQVYVDRQLHNRQIYPPINVLPSLSRLMKSAIGEGMTRKDHADVSNQLYACYAIGKDVQAMKAVVGEEALTSDDLLYLEFLQKFEKNFIAQGPYDNRTVYETLDIGWQLLRIFPKEMLKRIPQSTLAEFYPRESAAPCVAMAAEELEKVSVITDLTNQASPAKTHIVFDFRGFTVEGGVAGMPGSDAAGQALTASDLVDDVHVISKLDDVILLFFSVSQMVIEEVNAIQEDLEIERTCRESAEALAVKNVLTGNSTGWCGNSTEQDCKDLKRVLNHQNRSLKRKSMMLLSHLSPETITDINFDDEEDEESEELQAASKVCVSPQCQTIISELQNTLKLTLKEKNQAIADLEAKREQLRETREELVKEKHNNSILIAETVTQKKLLGKYNRVSQFAVEEYEALQDTLNMERDLRTEAETFARAMVVEQKKLRRQSQILMQTSLPSQALQTALSQITSLTQDLETQRLEHQNQIKQMEDRLRSCEVQKELTALRSKLELVEEEKLDYRDRCCKAEVEVKDLRFTGEDIFATVMARGRTLIVCIEELQKKLQAATNPPPALAPPPPPPPPPPPAPAPTSNPLSSLLSLIRKRRDVSTDIPLVVQDSAKTPESICPCACLQCLVSVMEMLPSNSAIHELKGIMENFSRTPPKPRAVSPSAGDSEELQKILLRRRDALESQHNSIGKHNDMMN</sequence>
<comment type="caution">
    <text evidence="1">The sequence shown here is derived from an EMBL/GenBank/DDBJ whole genome shotgun (WGS) entry which is preliminary data.</text>
</comment>
<accession>A0ACB8W6K7</accession>